<evidence type="ECO:0000313" key="1">
    <source>
        <dbReference type="EMBL" id="KAJ7522318.1"/>
    </source>
</evidence>
<dbReference type="EMBL" id="CM055109">
    <property type="protein sequence ID" value="KAJ7522318.1"/>
    <property type="molecule type" value="Genomic_DNA"/>
</dbReference>
<proteinExistence type="predicted"/>
<dbReference type="Proteomes" id="UP001162992">
    <property type="component" value="Chromosome 18"/>
</dbReference>
<gene>
    <name evidence="1" type="ORF">O6H91_18G006300</name>
</gene>
<comment type="caution">
    <text evidence="1">The sequence shown here is derived from an EMBL/GenBank/DDBJ whole genome shotgun (WGS) entry which is preliminary data.</text>
</comment>
<sequence length="395" mass="43401">MAKLEFEHLLSPLRLAGAARGSLLQLKHRVVMAPLTRTRNDPLTYAPRHINALYYTQRTSDGGLIITEATAVSASAEGYLRAPGMYTEAHIDGWRLVTDAVHAKGGFVFSQLFHAGRVSHSHLLPEGVSPVAPSPVRAEGNAHTKLGKFPFEEPRALDSKEMEEIVKDFALAATRAVKEAGFDGIELHAGNGYLLQEFLAKKTNLRTDRYGGSIQNRAKFLLEVVDACVAAIGAERVAIKLQQGATFSDLVEPEDDSLAQLAYLGPQLQSRNLAYVCMSSLNYDPYYKFLGLEKPNFETDVFQYFRKHYQGTLMVNGGLSPQAAERYLEEGTADLACFGVLFIANANLVALLAAGKEMNLGGWDTKIWYGPQDPADDEKGYTDWPFVDPNNANAK</sequence>
<accession>A0ACC2AXS3</accession>
<keyword evidence="2" id="KW-1185">Reference proteome</keyword>
<name>A0ACC2AXS3_DIPCM</name>
<evidence type="ECO:0000313" key="2">
    <source>
        <dbReference type="Proteomes" id="UP001162992"/>
    </source>
</evidence>
<reference evidence="2" key="1">
    <citation type="journal article" date="2024" name="Proc. Natl. Acad. Sci. U.S.A.">
        <title>Extraordinary preservation of gene collinearity over three hundred million years revealed in homosporous lycophytes.</title>
        <authorList>
            <person name="Li C."/>
            <person name="Wickell D."/>
            <person name="Kuo L.Y."/>
            <person name="Chen X."/>
            <person name="Nie B."/>
            <person name="Liao X."/>
            <person name="Peng D."/>
            <person name="Ji J."/>
            <person name="Jenkins J."/>
            <person name="Williams M."/>
            <person name="Shu S."/>
            <person name="Plott C."/>
            <person name="Barry K."/>
            <person name="Rajasekar S."/>
            <person name="Grimwood J."/>
            <person name="Han X."/>
            <person name="Sun S."/>
            <person name="Hou Z."/>
            <person name="He W."/>
            <person name="Dai G."/>
            <person name="Sun C."/>
            <person name="Schmutz J."/>
            <person name="Leebens-Mack J.H."/>
            <person name="Li F.W."/>
            <person name="Wang L."/>
        </authorList>
    </citation>
    <scope>NUCLEOTIDE SEQUENCE [LARGE SCALE GENOMIC DNA]</scope>
    <source>
        <strain evidence="2">cv. PW_Plant_1</strain>
    </source>
</reference>
<organism evidence="1 2">
    <name type="scientific">Diphasiastrum complanatum</name>
    <name type="common">Issler's clubmoss</name>
    <name type="synonym">Lycopodium complanatum</name>
    <dbReference type="NCBI Taxonomy" id="34168"/>
    <lineage>
        <taxon>Eukaryota</taxon>
        <taxon>Viridiplantae</taxon>
        <taxon>Streptophyta</taxon>
        <taxon>Embryophyta</taxon>
        <taxon>Tracheophyta</taxon>
        <taxon>Lycopodiopsida</taxon>
        <taxon>Lycopodiales</taxon>
        <taxon>Lycopodiaceae</taxon>
        <taxon>Lycopodioideae</taxon>
        <taxon>Diphasiastrum</taxon>
    </lineage>
</organism>
<protein>
    <submittedName>
        <fullName evidence="1">Uncharacterized protein</fullName>
    </submittedName>
</protein>